<evidence type="ECO:0000256" key="1">
    <source>
        <dbReference type="SAM" id="Phobius"/>
    </source>
</evidence>
<keyword evidence="3" id="KW-1185">Reference proteome</keyword>
<evidence type="ECO:0000313" key="3">
    <source>
        <dbReference type="Proteomes" id="UP001235343"/>
    </source>
</evidence>
<name>A0ABT7L5F6_9BACI</name>
<sequence>MLFLLKRDVFLYSWSLLFLFIVLPLLAMFQPETGILALVIGFAIHLFYYDGKSSVNRYIVSLPIKKSTVIRGRYLFILIITIVLMSVQWFVHFLFVYTNSIIEPYLFQWQDMVILLSISLILFALAIPMYYLFRSFMVVVTVQFVIFGVGAMAFSNLLLESKFGDSMGFYIDNKTMFLASWLENTITIQPYMLVSVGAFVCYFLSMKLSEWILIRKVS</sequence>
<protein>
    <submittedName>
        <fullName evidence="2">ABC-2 transporter permease</fullName>
    </submittedName>
</protein>
<dbReference type="InterPro" id="IPR025699">
    <property type="entry name" value="ABC2_memb-like"/>
</dbReference>
<comment type="caution">
    <text evidence="2">The sequence shown here is derived from an EMBL/GenBank/DDBJ whole genome shotgun (WGS) entry which is preliminary data.</text>
</comment>
<gene>
    <name evidence="2" type="ORF">QQS35_11585</name>
</gene>
<feature type="transmembrane region" description="Helical" evidence="1">
    <location>
        <begin position="72"/>
        <end position="92"/>
    </location>
</feature>
<reference evidence="2 3" key="1">
    <citation type="submission" date="2023-06" db="EMBL/GenBank/DDBJ databases">
        <title>Aquibacillus rhizosphaerae LR5S19.</title>
        <authorList>
            <person name="Sun J.-Q."/>
        </authorList>
    </citation>
    <scope>NUCLEOTIDE SEQUENCE [LARGE SCALE GENOMIC DNA]</scope>
    <source>
        <strain evidence="2 3">LR5S19</strain>
    </source>
</reference>
<dbReference type="Pfam" id="PF13346">
    <property type="entry name" value="ABC2_membrane_5"/>
    <property type="match status" value="1"/>
</dbReference>
<feature type="transmembrane region" description="Helical" evidence="1">
    <location>
        <begin position="112"/>
        <end position="133"/>
    </location>
</feature>
<keyword evidence="1" id="KW-0812">Transmembrane</keyword>
<accession>A0ABT7L5F6</accession>
<feature type="transmembrane region" description="Helical" evidence="1">
    <location>
        <begin position="188"/>
        <end position="206"/>
    </location>
</feature>
<dbReference type="RefSeq" id="WP_285932295.1">
    <property type="nucleotide sequence ID" value="NZ_JASTZU010000037.1"/>
</dbReference>
<proteinExistence type="predicted"/>
<feature type="transmembrane region" description="Helical" evidence="1">
    <location>
        <begin position="140"/>
        <end position="159"/>
    </location>
</feature>
<dbReference type="Proteomes" id="UP001235343">
    <property type="component" value="Unassembled WGS sequence"/>
</dbReference>
<feature type="transmembrane region" description="Helical" evidence="1">
    <location>
        <begin position="9"/>
        <end position="29"/>
    </location>
</feature>
<keyword evidence="1" id="KW-0472">Membrane</keyword>
<feature type="transmembrane region" description="Helical" evidence="1">
    <location>
        <begin position="35"/>
        <end position="51"/>
    </location>
</feature>
<organism evidence="2 3">
    <name type="scientific">Aquibacillus rhizosphaerae</name>
    <dbReference type="NCBI Taxonomy" id="3051431"/>
    <lineage>
        <taxon>Bacteria</taxon>
        <taxon>Bacillati</taxon>
        <taxon>Bacillota</taxon>
        <taxon>Bacilli</taxon>
        <taxon>Bacillales</taxon>
        <taxon>Bacillaceae</taxon>
        <taxon>Aquibacillus</taxon>
    </lineage>
</organism>
<keyword evidence="1" id="KW-1133">Transmembrane helix</keyword>
<dbReference type="EMBL" id="JASTZU010000037">
    <property type="protein sequence ID" value="MDL4841093.1"/>
    <property type="molecule type" value="Genomic_DNA"/>
</dbReference>
<evidence type="ECO:0000313" key="2">
    <source>
        <dbReference type="EMBL" id="MDL4841093.1"/>
    </source>
</evidence>